<keyword evidence="7" id="KW-0560">Oxidoreductase</keyword>
<dbReference type="GO" id="GO:0046872">
    <property type="term" value="F:metal ion binding"/>
    <property type="evidence" value="ECO:0007669"/>
    <property type="project" value="UniProtKB-KW"/>
</dbReference>
<evidence type="ECO:0000256" key="1">
    <source>
        <dbReference type="ARBA" id="ARBA00001917"/>
    </source>
</evidence>
<evidence type="ECO:0000256" key="9">
    <source>
        <dbReference type="ARBA" id="ARBA00023014"/>
    </source>
</evidence>
<dbReference type="Gene3D" id="3.50.50.60">
    <property type="entry name" value="FAD/NAD(P)-binding domain"/>
    <property type="match status" value="1"/>
</dbReference>
<evidence type="ECO:0000256" key="5">
    <source>
        <dbReference type="ARBA" id="ARBA00022643"/>
    </source>
</evidence>
<dbReference type="Proteomes" id="UP000325797">
    <property type="component" value="Chromosome"/>
</dbReference>
<dbReference type="Pfam" id="PF00724">
    <property type="entry name" value="Oxidored_FMN"/>
    <property type="match status" value="1"/>
</dbReference>
<dbReference type="SUPFAM" id="SSF51395">
    <property type="entry name" value="FMN-linked oxidoreductases"/>
    <property type="match status" value="1"/>
</dbReference>
<name>A0A5J6MVL0_9PROT</name>
<protein>
    <submittedName>
        <fullName evidence="12">NADH:flavin oxidoreductase / NADH oxidase</fullName>
    </submittedName>
</protein>
<evidence type="ECO:0000256" key="8">
    <source>
        <dbReference type="ARBA" id="ARBA00023004"/>
    </source>
</evidence>
<evidence type="ECO:0000256" key="7">
    <source>
        <dbReference type="ARBA" id="ARBA00023002"/>
    </source>
</evidence>
<dbReference type="CDD" id="cd02803">
    <property type="entry name" value="OYE_like_FMN_family"/>
    <property type="match status" value="1"/>
</dbReference>
<keyword evidence="6" id="KW-0479">Metal-binding</keyword>
<feature type="domain" description="NADH:flavin oxidoreductase/NADH oxidase N-terminal" evidence="10">
    <location>
        <begin position="13"/>
        <end position="356"/>
    </location>
</feature>
<dbReference type="Gene3D" id="3.20.20.70">
    <property type="entry name" value="Aldolase class I"/>
    <property type="match status" value="1"/>
</dbReference>
<dbReference type="Gene3D" id="3.40.50.720">
    <property type="entry name" value="NAD(P)-binding Rossmann-like Domain"/>
    <property type="match status" value="1"/>
</dbReference>
<keyword evidence="5" id="KW-0288">FMN</keyword>
<accession>A0A5J6MVL0</accession>
<dbReference type="PANTHER" id="PTHR42917:SF2">
    <property type="entry name" value="2,4-DIENOYL-COA REDUCTASE [(2E)-ENOYL-COA-PRODUCING]"/>
    <property type="match status" value="1"/>
</dbReference>
<dbReference type="KEGG" id="hadh:FRZ61_10850"/>
<dbReference type="GO" id="GO:0016491">
    <property type="term" value="F:oxidoreductase activity"/>
    <property type="evidence" value="ECO:0007669"/>
    <property type="project" value="UniProtKB-KW"/>
</dbReference>
<dbReference type="OrthoDB" id="9804454at2"/>
<dbReference type="InterPro" id="IPR051793">
    <property type="entry name" value="NADH:flavin_oxidoreductase"/>
</dbReference>
<reference evidence="12 13" key="1">
    <citation type="submission" date="2019-08" db="EMBL/GenBank/DDBJ databases">
        <title>Hyperibacter terrae gen. nov., sp. nov. and Hyperibacter viscosus sp. nov., two new members in the family Rhodospirillaceae isolated from the rhizosphere of Hypericum perforatum.</title>
        <authorList>
            <person name="Noviana Z."/>
        </authorList>
    </citation>
    <scope>NUCLEOTIDE SEQUENCE [LARGE SCALE GENOMIC DNA]</scope>
    <source>
        <strain evidence="12 13">R5959</strain>
    </source>
</reference>
<gene>
    <name evidence="12" type="ORF">FRZ61_10850</name>
</gene>
<feature type="domain" description="FAD/NAD(P)-binding" evidence="11">
    <location>
        <begin position="404"/>
        <end position="650"/>
    </location>
</feature>
<comment type="cofactor">
    <cofactor evidence="1">
        <name>FMN</name>
        <dbReference type="ChEBI" id="CHEBI:58210"/>
    </cofactor>
</comment>
<dbReference type="SUPFAM" id="SSF51905">
    <property type="entry name" value="FAD/NAD(P)-binding domain"/>
    <property type="match status" value="1"/>
</dbReference>
<proteinExistence type="inferred from homology"/>
<dbReference type="InterPro" id="IPR036188">
    <property type="entry name" value="FAD/NAD-bd_sf"/>
</dbReference>
<keyword evidence="9" id="KW-0411">Iron-sulfur</keyword>
<evidence type="ECO:0000256" key="4">
    <source>
        <dbReference type="ARBA" id="ARBA00022630"/>
    </source>
</evidence>
<dbReference type="AlphaFoldDB" id="A0A5J6MVL0"/>
<evidence type="ECO:0000256" key="3">
    <source>
        <dbReference type="ARBA" id="ARBA00011048"/>
    </source>
</evidence>
<evidence type="ECO:0000256" key="6">
    <source>
        <dbReference type="ARBA" id="ARBA00022723"/>
    </source>
</evidence>
<organism evidence="12 13">
    <name type="scientific">Hypericibacter adhaerens</name>
    <dbReference type="NCBI Taxonomy" id="2602016"/>
    <lineage>
        <taxon>Bacteria</taxon>
        <taxon>Pseudomonadati</taxon>
        <taxon>Pseudomonadota</taxon>
        <taxon>Alphaproteobacteria</taxon>
        <taxon>Rhodospirillales</taxon>
        <taxon>Dongiaceae</taxon>
        <taxon>Hypericibacter</taxon>
    </lineage>
</organism>
<dbReference type="InterPro" id="IPR001155">
    <property type="entry name" value="OxRdtase_FMN_N"/>
</dbReference>
<dbReference type="PRINTS" id="PR00368">
    <property type="entry name" value="FADPNR"/>
</dbReference>
<keyword evidence="8" id="KW-0408">Iron</keyword>
<keyword evidence="4" id="KW-0285">Flavoprotein</keyword>
<comment type="similarity">
    <text evidence="3">In the N-terminal section; belongs to the NADH:flavin oxidoreductase/NADH oxidase family.</text>
</comment>
<dbReference type="PANTHER" id="PTHR42917">
    <property type="entry name" value="2,4-DIENOYL-COA REDUCTASE"/>
    <property type="match status" value="1"/>
</dbReference>
<dbReference type="InterPro" id="IPR013785">
    <property type="entry name" value="Aldolase_TIM"/>
</dbReference>
<dbReference type="Pfam" id="PF07992">
    <property type="entry name" value="Pyr_redox_2"/>
    <property type="match status" value="1"/>
</dbReference>
<dbReference type="InterPro" id="IPR023753">
    <property type="entry name" value="FAD/NAD-binding_dom"/>
</dbReference>
<evidence type="ECO:0000313" key="13">
    <source>
        <dbReference type="Proteomes" id="UP000325797"/>
    </source>
</evidence>
<evidence type="ECO:0000313" key="12">
    <source>
        <dbReference type="EMBL" id="QEX21163.1"/>
    </source>
</evidence>
<comment type="cofactor">
    <cofactor evidence="2">
        <name>[4Fe-4S] cluster</name>
        <dbReference type="ChEBI" id="CHEBI:49883"/>
    </cofactor>
</comment>
<dbReference type="EMBL" id="CP042582">
    <property type="protein sequence ID" value="QEX21163.1"/>
    <property type="molecule type" value="Genomic_DNA"/>
</dbReference>
<sequence>MRGGNVVATYQHLLAPWKLRTTEIRNRVVFPPTCPTWVSDPFSGIFTDMAVDYYAERAKGGVGLIIIGGTHVHPSSLSAPLMMPQLYNDAQIGPLSKIADAVHAHGCKLGIQLWHSGMRGYPTYKQAAGFDPDATWYTVSPSQVPLGEFPGASTPKELDEEEIEEILSAYRSAAERAIKAGLDGVELHLSHGYLPWQFLSPLYNKRTDRWGGSYENRLRFPLEALKRIRAGIGQKPFLGYRINSTSFWPGDLEIDDVRKIVPDIEAKSDIDYVSVSAGVHHTFIHTPMEFKGGWESGYVRKIKEVTNKPVFLVGRITMPDVAEDLLATKSADAICLARQLFTDPEWVNKAAAGKADDIRACVAANFCWKSVSRGGRVQCVYNPTIGREGAWGAGTLIKVNNPKKALVIGGGPAGLEYARVAAARGHQITVLEATDELGGHVRLQSLLPSRTEFGEIARWLGDQAGKNGAAIKTGIAVEEENLDQILAEYKPDHVVVATGSKGAVDGFQGWTADGLPGWESGNCLTWEEVVTSRAMTPPRSFPGHAIVLDDLGDVAGPLTAVALAESGCKSVTLATRWPMVGMETMLDVYFEWIMPRVYKAGVRIMADHFVRKIDGKNIVLFNVHNEKAEVTLPADWIVMATGRRSENALYPLLKARKISAEMIGDANAPRYTYEAVYEGHRAARKL</sequence>
<keyword evidence="13" id="KW-1185">Reference proteome</keyword>
<dbReference type="GO" id="GO:0010181">
    <property type="term" value="F:FMN binding"/>
    <property type="evidence" value="ECO:0007669"/>
    <property type="project" value="InterPro"/>
</dbReference>
<dbReference type="GO" id="GO:0051536">
    <property type="term" value="F:iron-sulfur cluster binding"/>
    <property type="evidence" value="ECO:0007669"/>
    <property type="project" value="UniProtKB-KW"/>
</dbReference>
<evidence type="ECO:0000256" key="2">
    <source>
        <dbReference type="ARBA" id="ARBA00001966"/>
    </source>
</evidence>
<evidence type="ECO:0000259" key="10">
    <source>
        <dbReference type="Pfam" id="PF00724"/>
    </source>
</evidence>
<evidence type="ECO:0000259" key="11">
    <source>
        <dbReference type="Pfam" id="PF07992"/>
    </source>
</evidence>